<organism evidence="2 3">
    <name type="scientific">Parasponia andersonii</name>
    <name type="common">Sponia andersonii</name>
    <dbReference type="NCBI Taxonomy" id="3476"/>
    <lineage>
        <taxon>Eukaryota</taxon>
        <taxon>Viridiplantae</taxon>
        <taxon>Streptophyta</taxon>
        <taxon>Embryophyta</taxon>
        <taxon>Tracheophyta</taxon>
        <taxon>Spermatophyta</taxon>
        <taxon>Magnoliopsida</taxon>
        <taxon>eudicotyledons</taxon>
        <taxon>Gunneridae</taxon>
        <taxon>Pentapetalae</taxon>
        <taxon>rosids</taxon>
        <taxon>fabids</taxon>
        <taxon>Rosales</taxon>
        <taxon>Cannabaceae</taxon>
        <taxon>Parasponia</taxon>
    </lineage>
</organism>
<evidence type="ECO:0000313" key="2">
    <source>
        <dbReference type="EMBL" id="PON64484.1"/>
    </source>
</evidence>
<accession>A0A2P5CTV9</accession>
<feature type="compositionally biased region" description="Gly residues" evidence="1">
    <location>
        <begin position="208"/>
        <end position="217"/>
    </location>
</feature>
<keyword evidence="3" id="KW-1185">Reference proteome</keyword>
<dbReference type="PANTHER" id="PTHR34542:SF1">
    <property type="entry name" value="OS08G0359900 PROTEIN"/>
    <property type="match status" value="1"/>
</dbReference>
<name>A0A2P5CTV9_PARAD</name>
<feature type="region of interest" description="Disordered" evidence="1">
    <location>
        <begin position="163"/>
        <end position="220"/>
    </location>
</feature>
<sequence>MESVSNNNRSFSLPNKQSTKNAIPLSPPHQNQQSLVKNTPIFKFKFTIINRNRFAIKEKDHNNSENNCNSKDQSSDLKTMAALQRFKLLATQCGVAQSPTRSPRTSPVVHLRRRKTTLRMLLGRSRSSGCRSPPRRRDSYSAASVADQFRLLEEKAPAKRNSLKELFVSSPPPPPLEVGGGGGRRNSKEDGEPVQVFGNGKEESNGSGLTGLQGGPGSPRPVFMGFRYRSLLRRAWRPMLVSIPE</sequence>
<dbReference type="Proteomes" id="UP000237105">
    <property type="component" value="Unassembled WGS sequence"/>
</dbReference>
<proteinExistence type="predicted"/>
<dbReference type="PANTHER" id="PTHR34542">
    <property type="entry name" value="OS08G0359900 PROTEIN"/>
    <property type="match status" value="1"/>
</dbReference>
<dbReference type="EMBL" id="JXTB01000095">
    <property type="protein sequence ID" value="PON64484.1"/>
    <property type="molecule type" value="Genomic_DNA"/>
</dbReference>
<gene>
    <name evidence="2" type="ORF">PanWU01x14_123610</name>
</gene>
<evidence type="ECO:0000256" key="1">
    <source>
        <dbReference type="SAM" id="MobiDB-lite"/>
    </source>
</evidence>
<evidence type="ECO:0000313" key="3">
    <source>
        <dbReference type="Proteomes" id="UP000237105"/>
    </source>
</evidence>
<protein>
    <submittedName>
        <fullName evidence="2">Uncharacterized protein</fullName>
    </submittedName>
</protein>
<feature type="compositionally biased region" description="Polar residues" evidence="1">
    <location>
        <begin position="1"/>
        <end position="21"/>
    </location>
</feature>
<dbReference type="STRING" id="3476.A0A2P5CTV9"/>
<feature type="region of interest" description="Disordered" evidence="1">
    <location>
        <begin position="1"/>
        <end position="33"/>
    </location>
</feature>
<dbReference type="AlphaFoldDB" id="A0A2P5CTV9"/>
<reference evidence="3" key="1">
    <citation type="submission" date="2016-06" db="EMBL/GenBank/DDBJ databases">
        <title>Parallel loss of symbiosis genes in relatives of nitrogen-fixing non-legume Parasponia.</title>
        <authorList>
            <person name="Van Velzen R."/>
            <person name="Holmer R."/>
            <person name="Bu F."/>
            <person name="Rutten L."/>
            <person name="Van Zeijl A."/>
            <person name="Liu W."/>
            <person name="Santuari L."/>
            <person name="Cao Q."/>
            <person name="Sharma T."/>
            <person name="Shen D."/>
            <person name="Roswanjaya Y."/>
            <person name="Wardhani T."/>
            <person name="Kalhor M.S."/>
            <person name="Jansen J."/>
            <person name="Van den Hoogen J."/>
            <person name="Gungor B."/>
            <person name="Hartog M."/>
            <person name="Hontelez J."/>
            <person name="Verver J."/>
            <person name="Yang W.-C."/>
            <person name="Schijlen E."/>
            <person name="Repin R."/>
            <person name="Schilthuizen M."/>
            <person name="Schranz E."/>
            <person name="Heidstra R."/>
            <person name="Miyata K."/>
            <person name="Fedorova E."/>
            <person name="Kohlen W."/>
            <person name="Bisseling T."/>
            <person name="Smit S."/>
            <person name="Geurts R."/>
        </authorList>
    </citation>
    <scope>NUCLEOTIDE SEQUENCE [LARGE SCALE GENOMIC DNA]</scope>
    <source>
        <strain evidence="3">cv. WU1-14</strain>
    </source>
</reference>
<dbReference type="OrthoDB" id="1653935at2759"/>
<comment type="caution">
    <text evidence="2">The sequence shown here is derived from an EMBL/GenBank/DDBJ whole genome shotgun (WGS) entry which is preliminary data.</text>
</comment>